<dbReference type="PROSITE" id="PS50054">
    <property type="entry name" value="TYR_PHOSPHATASE_DUAL"/>
    <property type="match status" value="1"/>
</dbReference>
<evidence type="ECO:0000259" key="5">
    <source>
        <dbReference type="PROSITE" id="PS50056"/>
    </source>
</evidence>
<keyword evidence="1" id="KW-0378">Hydrolase</keyword>
<gene>
    <name evidence="7" type="ORF">ORQ98_19595</name>
</gene>
<dbReference type="InterPro" id="IPR016064">
    <property type="entry name" value="NAD/diacylglycerol_kinase_sf"/>
</dbReference>
<keyword evidence="3" id="KW-1133">Transmembrane helix</keyword>
<accession>A0ABT5UCR4</accession>
<keyword evidence="3" id="KW-0812">Transmembrane</keyword>
<dbReference type="InterPro" id="IPR004363">
    <property type="entry name" value="Methylgl_synth"/>
</dbReference>
<sequence>MTHALIYTTSGLSLIAVAAIPLPWLMRAFLFWTGLSLLVVGIAYHINRPEVFRKRADGTIPLYIRWLFIPFLWGSTLYNLWAKRTDNVPALQKIENHLFLGCRLSSRDMEVLNRQDIRAILDVTAEFDALDWSAVAEEIDYLNLPVLDQAPPTAKQCIQAIHWIHAHVSKGQNVLVHCAMGRSRSALMVAAYLLSQKSHYSPQQIIEELRSIRRTVRLTKKQAELLQKLYQEGSLQTQNNAWLIVNPVAGGGKWEQHKPYILSHLEPYLKLTIKCTTPEISAARLTQEAIQDMPDIIIAGGGDGTLAEVAGELIGTKIALGIMPLGTANSLSYAIWGNSAKLTPIETACFSLTEGKSQWIDTARCNDKTMLLMAGIGFAEKMIKLADRDKKNNNGQIAYIQGLWQAALEKQHYNVRLTLDDQEPEHIHTTSLVIANAAPPTSILAQGGGAPNITDGLLDITWIDSEDKHIEQLTSLANLAVAGITNSAADMGIQYRQAKTVLLEVDPPIAYMVDGERNEPDSLRIALNHKSLKVMVPIGTECC</sequence>
<name>A0ABT5UCR4_9GAMM</name>
<evidence type="ECO:0000256" key="2">
    <source>
        <dbReference type="ARBA" id="ARBA00022912"/>
    </source>
</evidence>
<dbReference type="Pfam" id="PF00782">
    <property type="entry name" value="DSPc"/>
    <property type="match status" value="1"/>
</dbReference>
<proteinExistence type="predicted"/>
<dbReference type="InterPro" id="IPR017438">
    <property type="entry name" value="ATP-NAD_kinase_N"/>
</dbReference>
<dbReference type="InterPro" id="IPR016130">
    <property type="entry name" value="Tyr_Pase_AS"/>
</dbReference>
<dbReference type="Gene3D" id="2.60.200.40">
    <property type="match status" value="1"/>
</dbReference>
<protein>
    <submittedName>
        <fullName evidence="7">Diacylglycerol kinase family protein</fullName>
    </submittedName>
</protein>
<dbReference type="Pfam" id="PF00781">
    <property type="entry name" value="DAGK_cat"/>
    <property type="match status" value="1"/>
</dbReference>
<keyword evidence="3" id="KW-0472">Membrane</keyword>
<keyword evidence="8" id="KW-1185">Reference proteome</keyword>
<keyword evidence="7" id="KW-0418">Kinase</keyword>
<dbReference type="SMART" id="SM00404">
    <property type="entry name" value="PTPc_motif"/>
    <property type="match status" value="1"/>
</dbReference>
<dbReference type="SMART" id="SM00046">
    <property type="entry name" value="DAGKc"/>
    <property type="match status" value="1"/>
</dbReference>
<evidence type="ECO:0000313" key="7">
    <source>
        <dbReference type="EMBL" id="MDE1464165.1"/>
    </source>
</evidence>
<dbReference type="PROSITE" id="PS50056">
    <property type="entry name" value="TYR_PHOSPHATASE_2"/>
    <property type="match status" value="1"/>
</dbReference>
<evidence type="ECO:0000313" key="8">
    <source>
        <dbReference type="Proteomes" id="UP001528823"/>
    </source>
</evidence>
<organism evidence="7 8">
    <name type="scientific">Spartinivicinus poritis</name>
    <dbReference type="NCBI Taxonomy" id="2994640"/>
    <lineage>
        <taxon>Bacteria</taxon>
        <taxon>Pseudomonadati</taxon>
        <taxon>Pseudomonadota</taxon>
        <taxon>Gammaproteobacteria</taxon>
        <taxon>Oceanospirillales</taxon>
        <taxon>Zooshikellaceae</taxon>
        <taxon>Spartinivicinus</taxon>
    </lineage>
</organism>
<dbReference type="InterPro" id="IPR000340">
    <property type="entry name" value="Dual-sp_phosphatase_cat-dom"/>
</dbReference>
<evidence type="ECO:0000259" key="4">
    <source>
        <dbReference type="PROSITE" id="PS50054"/>
    </source>
</evidence>
<dbReference type="InterPro" id="IPR003595">
    <property type="entry name" value="Tyr_Pase_cat"/>
</dbReference>
<dbReference type="NCBIfam" id="NF009025">
    <property type="entry name" value="PRK12361.1"/>
    <property type="match status" value="1"/>
</dbReference>
<feature type="transmembrane region" description="Helical" evidence="3">
    <location>
        <begin position="62"/>
        <end position="81"/>
    </location>
</feature>
<keyword evidence="7" id="KW-0808">Transferase</keyword>
<dbReference type="PROSITE" id="PS00383">
    <property type="entry name" value="TYR_PHOSPHATASE_1"/>
    <property type="match status" value="1"/>
</dbReference>
<reference evidence="7 8" key="1">
    <citation type="submission" date="2022-11" db="EMBL/GenBank/DDBJ databases">
        <title>Spartinivicinus poritis sp. nov., isolated from scleractinian coral Porites lutea.</title>
        <authorList>
            <person name="Zhang G."/>
            <person name="Cai L."/>
            <person name="Wei Q."/>
        </authorList>
    </citation>
    <scope>NUCLEOTIDE SEQUENCE [LARGE SCALE GENOMIC DNA]</scope>
    <source>
        <strain evidence="7 8">A2-2</strain>
    </source>
</reference>
<dbReference type="InterPro" id="IPR000387">
    <property type="entry name" value="Tyr_Pase_dom"/>
</dbReference>
<dbReference type="RefSeq" id="WP_274690494.1">
    <property type="nucleotide sequence ID" value="NZ_JAPMOU010000029.1"/>
</dbReference>
<dbReference type="SUPFAM" id="SSF52799">
    <property type="entry name" value="(Phosphotyrosine protein) phosphatases II"/>
    <property type="match status" value="1"/>
</dbReference>
<dbReference type="Gene3D" id="3.90.190.10">
    <property type="entry name" value="Protein tyrosine phosphatase superfamily"/>
    <property type="match status" value="1"/>
</dbReference>
<comment type="caution">
    <text evidence="7">The sequence shown here is derived from an EMBL/GenBank/DDBJ whole genome shotgun (WGS) entry which is preliminary data.</text>
</comment>
<dbReference type="SUPFAM" id="SSF111331">
    <property type="entry name" value="NAD kinase/diacylglycerol kinase-like"/>
    <property type="match status" value="1"/>
</dbReference>
<dbReference type="PROSITE" id="PS50146">
    <property type="entry name" value="DAGK"/>
    <property type="match status" value="1"/>
</dbReference>
<dbReference type="Gene3D" id="3.40.50.10330">
    <property type="entry name" value="Probable inorganic polyphosphate/atp-NAD kinase, domain 1"/>
    <property type="match status" value="1"/>
</dbReference>
<dbReference type="Proteomes" id="UP001528823">
    <property type="component" value="Unassembled WGS sequence"/>
</dbReference>
<dbReference type="InterPro" id="IPR001206">
    <property type="entry name" value="Diacylglycerol_kinase_cat_dom"/>
</dbReference>
<evidence type="ECO:0000256" key="1">
    <source>
        <dbReference type="ARBA" id="ARBA00022801"/>
    </source>
</evidence>
<feature type="transmembrane region" description="Helical" evidence="3">
    <location>
        <begin position="29"/>
        <end position="46"/>
    </location>
</feature>
<dbReference type="InterPro" id="IPR020422">
    <property type="entry name" value="TYR_PHOSPHATASE_DUAL_dom"/>
</dbReference>
<dbReference type="PANTHER" id="PTHR30492">
    <property type="entry name" value="METHYLGLYOXAL SYNTHASE"/>
    <property type="match status" value="1"/>
</dbReference>
<evidence type="ECO:0000256" key="3">
    <source>
        <dbReference type="SAM" id="Phobius"/>
    </source>
</evidence>
<dbReference type="SMART" id="SM00195">
    <property type="entry name" value="DSPc"/>
    <property type="match status" value="1"/>
</dbReference>
<feature type="domain" description="Tyrosine-protein phosphatase" evidence="4">
    <location>
        <begin position="88"/>
        <end position="238"/>
    </location>
</feature>
<dbReference type="GO" id="GO:0016301">
    <property type="term" value="F:kinase activity"/>
    <property type="evidence" value="ECO:0007669"/>
    <property type="project" value="UniProtKB-KW"/>
</dbReference>
<feature type="domain" description="Tyrosine specific protein phosphatases" evidence="5">
    <location>
        <begin position="155"/>
        <end position="224"/>
    </location>
</feature>
<keyword evidence="2" id="KW-0904">Protein phosphatase</keyword>
<dbReference type="InterPro" id="IPR029021">
    <property type="entry name" value="Prot-tyrosine_phosphatase-like"/>
</dbReference>
<dbReference type="EMBL" id="JAPMOU010000029">
    <property type="protein sequence ID" value="MDE1464165.1"/>
    <property type="molecule type" value="Genomic_DNA"/>
</dbReference>
<dbReference type="PANTHER" id="PTHR30492:SF0">
    <property type="entry name" value="METHYLGLYOXAL SYNTHASE"/>
    <property type="match status" value="1"/>
</dbReference>
<feature type="domain" description="DAGKc" evidence="6">
    <location>
        <begin position="236"/>
        <end position="369"/>
    </location>
</feature>
<evidence type="ECO:0000259" key="6">
    <source>
        <dbReference type="PROSITE" id="PS50146"/>
    </source>
</evidence>